<proteinExistence type="predicted"/>
<protein>
    <submittedName>
        <fullName evidence="1">Uncharacterized protein</fullName>
    </submittedName>
</protein>
<comment type="caution">
    <text evidence="1">The sequence shown here is derived from an EMBL/GenBank/DDBJ whole genome shotgun (WGS) entry which is preliminary data.</text>
</comment>
<evidence type="ECO:0000313" key="1">
    <source>
        <dbReference type="EMBL" id="KAI0086824.1"/>
    </source>
</evidence>
<name>A0ACB8TXX2_9APHY</name>
<accession>A0ACB8TXX2</accession>
<gene>
    <name evidence="1" type="ORF">BDY19DRAFT_995567</name>
</gene>
<dbReference type="Proteomes" id="UP001055072">
    <property type="component" value="Unassembled WGS sequence"/>
</dbReference>
<keyword evidence="2" id="KW-1185">Reference proteome</keyword>
<reference evidence="1" key="1">
    <citation type="journal article" date="2021" name="Environ. Microbiol.">
        <title>Gene family expansions and transcriptome signatures uncover fungal adaptations to wood decay.</title>
        <authorList>
            <person name="Hage H."/>
            <person name="Miyauchi S."/>
            <person name="Viragh M."/>
            <person name="Drula E."/>
            <person name="Min B."/>
            <person name="Chaduli D."/>
            <person name="Navarro D."/>
            <person name="Favel A."/>
            <person name="Norest M."/>
            <person name="Lesage-Meessen L."/>
            <person name="Balint B."/>
            <person name="Merenyi Z."/>
            <person name="de Eugenio L."/>
            <person name="Morin E."/>
            <person name="Martinez A.T."/>
            <person name="Baldrian P."/>
            <person name="Stursova M."/>
            <person name="Martinez M.J."/>
            <person name="Novotny C."/>
            <person name="Magnuson J.K."/>
            <person name="Spatafora J.W."/>
            <person name="Maurice S."/>
            <person name="Pangilinan J."/>
            <person name="Andreopoulos W."/>
            <person name="LaButti K."/>
            <person name="Hundley H."/>
            <person name="Na H."/>
            <person name="Kuo A."/>
            <person name="Barry K."/>
            <person name="Lipzen A."/>
            <person name="Henrissat B."/>
            <person name="Riley R."/>
            <person name="Ahrendt S."/>
            <person name="Nagy L.G."/>
            <person name="Grigoriev I.V."/>
            <person name="Martin F."/>
            <person name="Rosso M.N."/>
        </authorList>
    </citation>
    <scope>NUCLEOTIDE SEQUENCE</scope>
    <source>
        <strain evidence="1">CBS 384.51</strain>
    </source>
</reference>
<sequence>MFGIVSMTGDLFRFQSQNIQIQDLTDLYLYSEIHYYADSRSTVGAPPTPHSFFVFVLTVFQLVNILKAPRQTNYSTRALFEMMERDVINLDPQYQRDVVWSEEKQVALIGSIFVNIAVPPVMFSSSQSGWNEEKTCMDGKQRLTSIRKFINGEIYFRHPDTGKRLWYTKSPKGRRVVLSINQRQVFDNKQITCIEYESLSEEQQREIFQRVQNGVALTPAERLRATSGPRADLVRQVLRDVIKNNEFFHSFGWGKGADFHTLSFSMWLFDNYSTPPKIVGIPALEKWLQEHHMIKEDVRQAILETFQIVKVLADESDFRSCFHKISQIPFTFAALLIYRYRNRLSLTQLVSAITGLRESLGRGQGEQRANLKTVKALNQYIKSLCSKPPAGDAQDSTPAVEGVKAYVRSSSSRELPPMPKQLKVITKRKREDTDTDDSDDKPLTKRKSTSRLHTKSESSSAPAPSTSKQPAARTPPVSANVPTKSQPANKRTPLSSMPKIPKKSSIGEPSASPATTRVKRKSLQPVAIPDIQMQTSRPLKFVIPTSLPDIESENEVSVPQHPPGDARPPSQPVRNGDPGLSRPPPTKPASDRLKSMRQAMARAELSNYTLRTSPGYGSPERSPVVSAPSTSVTHPTHPVPGTQAHVERPMEDSPFARGPSSDPRRRHVIKDTPIISEYFPGVQGLRMVSTTSAVPPHAFPISATISPDTPSSAHARTQQHPPTSPFERQPPLP</sequence>
<dbReference type="EMBL" id="MU274921">
    <property type="protein sequence ID" value="KAI0086824.1"/>
    <property type="molecule type" value="Genomic_DNA"/>
</dbReference>
<organism evidence="1 2">
    <name type="scientific">Irpex rosettiformis</name>
    <dbReference type="NCBI Taxonomy" id="378272"/>
    <lineage>
        <taxon>Eukaryota</taxon>
        <taxon>Fungi</taxon>
        <taxon>Dikarya</taxon>
        <taxon>Basidiomycota</taxon>
        <taxon>Agaricomycotina</taxon>
        <taxon>Agaricomycetes</taxon>
        <taxon>Polyporales</taxon>
        <taxon>Irpicaceae</taxon>
        <taxon>Irpex</taxon>
    </lineage>
</organism>
<evidence type="ECO:0000313" key="2">
    <source>
        <dbReference type="Proteomes" id="UP001055072"/>
    </source>
</evidence>